<dbReference type="NCBIfam" id="TIGR00056">
    <property type="entry name" value="MlaE family lipid ABC transporter permease subunit"/>
    <property type="match status" value="1"/>
</dbReference>
<keyword evidence="4 7" id="KW-0812">Transmembrane</keyword>
<dbReference type="EMBL" id="PFFQ01000004">
    <property type="protein sequence ID" value="PIW19486.1"/>
    <property type="molecule type" value="Genomic_DNA"/>
</dbReference>
<dbReference type="Pfam" id="PF02405">
    <property type="entry name" value="MlaE"/>
    <property type="match status" value="1"/>
</dbReference>
<dbReference type="InterPro" id="IPR030802">
    <property type="entry name" value="Permease_MalE"/>
</dbReference>
<feature type="transmembrane region" description="Helical" evidence="7">
    <location>
        <begin position="58"/>
        <end position="81"/>
    </location>
</feature>
<comment type="similarity">
    <text evidence="2 7">Belongs to the MlaE permease family.</text>
</comment>
<proteinExistence type="inferred from homology"/>
<comment type="caution">
    <text evidence="8">The sequence shown here is derived from an EMBL/GenBank/DDBJ whole genome shotgun (WGS) entry which is preliminary data.</text>
</comment>
<dbReference type="AlphaFoldDB" id="A0A2M7GBC7"/>
<keyword evidence="5 7" id="KW-1133">Transmembrane helix</keyword>
<evidence type="ECO:0000256" key="1">
    <source>
        <dbReference type="ARBA" id="ARBA00004141"/>
    </source>
</evidence>
<accession>A0A2M7GBC7</accession>
<dbReference type="PANTHER" id="PTHR30188:SF4">
    <property type="entry name" value="PROTEIN TRIGALACTOSYLDIACYLGLYCEROL 1, CHLOROPLASTIC"/>
    <property type="match status" value="1"/>
</dbReference>
<evidence type="ECO:0000313" key="9">
    <source>
        <dbReference type="Proteomes" id="UP000231019"/>
    </source>
</evidence>
<gene>
    <name evidence="8" type="ORF">COW36_01205</name>
</gene>
<dbReference type="Proteomes" id="UP000231019">
    <property type="component" value="Unassembled WGS sequence"/>
</dbReference>
<comment type="subcellular location">
    <subcellularLocation>
        <location evidence="1">Membrane</location>
        <topology evidence="1">Multi-pass membrane protein</topology>
    </subcellularLocation>
</comment>
<evidence type="ECO:0008006" key="10">
    <source>
        <dbReference type="Google" id="ProtNLM"/>
    </source>
</evidence>
<protein>
    <recommendedName>
        <fullName evidence="10">ABC transporter permease</fullName>
    </recommendedName>
</protein>
<evidence type="ECO:0000256" key="2">
    <source>
        <dbReference type="ARBA" id="ARBA00007556"/>
    </source>
</evidence>
<evidence type="ECO:0000256" key="3">
    <source>
        <dbReference type="ARBA" id="ARBA00022448"/>
    </source>
</evidence>
<evidence type="ECO:0000256" key="6">
    <source>
        <dbReference type="ARBA" id="ARBA00023136"/>
    </source>
</evidence>
<organism evidence="8 9">
    <name type="scientific">bacterium (Candidatus Blackallbacteria) CG17_big_fil_post_rev_8_21_14_2_50_48_46</name>
    <dbReference type="NCBI Taxonomy" id="2014261"/>
    <lineage>
        <taxon>Bacteria</taxon>
        <taxon>Candidatus Blackallbacteria</taxon>
    </lineage>
</organism>
<dbReference type="GO" id="GO:0005548">
    <property type="term" value="F:phospholipid transporter activity"/>
    <property type="evidence" value="ECO:0007669"/>
    <property type="project" value="TreeGrafter"/>
</dbReference>
<feature type="transmembrane region" description="Helical" evidence="7">
    <location>
        <begin position="150"/>
        <end position="179"/>
    </location>
</feature>
<evidence type="ECO:0000256" key="4">
    <source>
        <dbReference type="ARBA" id="ARBA00022692"/>
    </source>
</evidence>
<reference evidence="8 9" key="1">
    <citation type="submission" date="2017-09" db="EMBL/GenBank/DDBJ databases">
        <title>Depth-based differentiation of microbial function through sediment-hosted aquifers and enrichment of novel symbionts in the deep terrestrial subsurface.</title>
        <authorList>
            <person name="Probst A.J."/>
            <person name="Ladd B."/>
            <person name="Jarett J.K."/>
            <person name="Geller-Mcgrath D.E."/>
            <person name="Sieber C.M."/>
            <person name="Emerson J.B."/>
            <person name="Anantharaman K."/>
            <person name="Thomas B.C."/>
            <person name="Malmstrom R."/>
            <person name="Stieglmeier M."/>
            <person name="Klingl A."/>
            <person name="Woyke T."/>
            <person name="Ryan C.M."/>
            <person name="Banfield J.F."/>
        </authorList>
    </citation>
    <scope>NUCLEOTIDE SEQUENCE [LARGE SCALE GENOMIC DNA]</scope>
    <source>
        <strain evidence="8">CG17_big_fil_post_rev_8_21_14_2_50_48_46</strain>
    </source>
</reference>
<dbReference type="InterPro" id="IPR003453">
    <property type="entry name" value="ABC_MlaE_roteobac"/>
</dbReference>
<evidence type="ECO:0000313" key="8">
    <source>
        <dbReference type="EMBL" id="PIW19486.1"/>
    </source>
</evidence>
<keyword evidence="3" id="KW-0813">Transport</keyword>
<dbReference type="GO" id="GO:0043190">
    <property type="term" value="C:ATP-binding cassette (ABC) transporter complex"/>
    <property type="evidence" value="ECO:0007669"/>
    <property type="project" value="InterPro"/>
</dbReference>
<evidence type="ECO:0000256" key="7">
    <source>
        <dbReference type="RuleBase" id="RU362044"/>
    </source>
</evidence>
<evidence type="ECO:0000256" key="5">
    <source>
        <dbReference type="ARBA" id="ARBA00022989"/>
    </source>
</evidence>
<keyword evidence="6 7" id="KW-0472">Membrane</keyword>
<comment type="caution">
    <text evidence="7">Lacks conserved residue(s) required for the propagation of feature annotation.</text>
</comment>
<feature type="transmembrane region" description="Helical" evidence="7">
    <location>
        <begin position="240"/>
        <end position="263"/>
    </location>
</feature>
<dbReference type="PANTHER" id="PTHR30188">
    <property type="entry name" value="ABC TRANSPORTER PERMEASE PROTEIN-RELATED"/>
    <property type="match status" value="1"/>
</dbReference>
<name>A0A2M7GBC7_9BACT</name>
<sequence>MILNHIQRDPVLARLTRAIESTGEYTLFVRDALVFLLRGRIHWANTLQQMAFIGTDSLPIVLITGLAVGMVFCLQISGVMIKYGSSGVIGGVTAMSLARELSPSFTSVVVAGRVGAAIAAEIGSMKVTEQLDALTAMGVPPMYYLLLPRMISAVVMLPLLTVLALGIGLIGGTVVGVMAKGLILTSYIDSIKSLLYIDDVAKSLVKSGFFGMLIATIASFQGIKTGQGAQGVGEATTKAVVYSLIAIFISNYFLTFILFTVMAR</sequence>